<keyword evidence="1" id="KW-0175">Coiled coil</keyword>
<reference evidence="3" key="1">
    <citation type="submission" date="2024-04" db="EMBL/GenBank/DDBJ databases">
        <title>Salinicola lusitanus LLJ914,a marine bacterium isolated from the Okinawa Trough.</title>
        <authorList>
            <person name="Li J."/>
        </authorList>
    </citation>
    <scope>NUCLEOTIDE SEQUENCE [LARGE SCALE GENOMIC DNA]</scope>
</reference>
<accession>A0AAW0NWX5</accession>
<dbReference type="AlphaFoldDB" id="A0AAW0NWX5"/>
<keyword evidence="3" id="KW-1185">Reference proteome</keyword>
<proteinExistence type="predicted"/>
<organism evidence="2 3">
    <name type="scientific">Mugilogobius chulae</name>
    <name type="common">yellowstripe goby</name>
    <dbReference type="NCBI Taxonomy" id="88201"/>
    <lineage>
        <taxon>Eukaryota</taxon>
        <taxon>Metazoa</taxon>
        <taxon>Chordata</taxon>
        <taxon>Craniata</taxon>
        <taxon>Vertebrata</taxon>
        <taxon>Euteleostomi</taxon>
        <taxon>Actinopterygii</taxon>
        <taxon>Neopterygii</taxon>
        <taxon>Teleostei</taxon>
        <taxon>Neoteleostei</taxon>
        <taxon>Acanthomorphata</taxon>
        <taxon>Gobiaria</taxon>
        <taxon>Gobiiformes</taxon>
        <taxon>Gobioidei</taxon>
        <taxon>Gobiidae</taxon>
        <taxon>Gobionellinae</taxon>
        <taxon>Mugilogobius</taxon>
    </lineage>
</organism>
<evidence type="ECO:0000256" key="1">
    <source>
        <dbReference type="SAM" id="Coils"/>
    </source>
</evidence>
<name>A0AAW0NWX5_9GOBI</name>
<gene>
    <name evidence="2" type="ORF">WMY93_018713</name>
</gene>
<feature type="coiled-coil region" evidence="1">
    <location>
        <begin position="86"/>
        <end position="113"/>
    </location>
</feature>
<comment type="caution">
    <text evidence="2">The sequence shown here is derived from an EMBL/GenBank/DDBJ whole genome shotgun (WGS) entry which is preliminary data.</text>
</comment>
<dbReference type="EMBL" id="JBBPFD010000013">
    <property type="protein sequence ID" value="KAK7901944.1"/>
    <property type="molecule type" value="Genomic_DNA"/>
</dbReference>
<protein>
    <submittedName>
        <fullName evidence="2">Uncharacterized protein</fullName>
    </submittedName>
</protein>
<dbReference type="Proteomes" id="UP001460270">
    <property type="component" value="Unassembled WGS sequence"/>
</dbReference>
<evidence type="ECO:0000313" key="2">
    <source>
        <dbReference type="EMBL" id="KAK7901944.1"/>
    </source>
</evidence>
<evidence type="ECO:0000313" key="3">
    <source>
        <dbReference type="Proteomes" id="UP001460270"/>
    </source>
</evidence>
<sequence length="232" mass="26472">MDTPLGSVGSLWLPMEAKHRGFTKEQLQLEIDVAWQLLKKAFAVDPAIKAYLAEGGSWDPMVPFGGEHPSVTAARGRLKAYKAANRRDAQKILDDANDRADQHESQLLAEKEAYEAGLRDLIGVDSDAELEARTLPLSPVRHVFTDSEDEKYQAAERKQERLRASVSRIDKTLQRDEERSAIHRLRNRPPHPVLQEFRHLGKRLKRPKGSRPAHHRLRLSPRRPLNRLLIQV</sequence>